<proteinExistence type="predicted"/>
<keyword evidence="2" id="KW-0547">Nucleotide-binding</keyword>
<evidence type="ECO:0000313" key="3">
    <source>
        <dbReference type="Proteomes" id="UP001521931"/>
    </source>
</evidence>
<accession>A0ABS9Q746</accession>
<evidence type="ECO:0000259" key="1">
    <source>
        <dbReference type="Pfam" id="PF13625"/>
    </source>
</evidence>
<sequence>MPRLDAPRARSLADDLRGRSDDELVALLVARPDLARPAPTDITALAARSGTRASTQRALEGLDTAHLQVLEALLATGSPADVDQAATWLGTDRGSGSLVEILSRLESLALVWRSADRITVARTVAELLGPRPGGLGPSLATLRGTTRDALATPAALDAVLAEAPEAARAVLDRLTWSSGVVARQPGGRPSGAAGQALDWLTERGLLHPHGEGELVLPREVALHLRGGRLLQDVALHPPQVALTTRSATVVDLAAGGAAGELLGLVDETATRWGERPPRVLRAGGLAVRDLRALAATLDLPVERAAFVVEVAHAAGLLADDGALDPVWAPTPAYDDWLQQSPPARWAVLADAWLRSTRAAHLVGSPAERGGSPINALSPDAHWPPVRGLRQDVLADLAQLPAWSAPTVDGLVERMRWRRPLRRVADLEQVVEAVVREAEWLGVTGRGALGAAGRTLVASTPPDVGSAAEAMHAHLPAPVEEILLQADLTAVAPGRVEGALARLLRLAADVESRGGATVHRFTEASVRRALDAGWTAEQLLDALAEASSTPVPQPLTYLVNDVTRRHGQLRVAAASYVRSEDPVTLDAILAAPALAPLGLRRIAPTVLVSPVSGDVLLATLRDHGLAPAAETADGVVAVPAGSARRTPPRRRPPASTLTSVVDRPYAENLVALLRAGQAGVDARADGDPSQGGTDPAVVLGVLRDAVADRRPVRLSHVGPDGGPTTLLFHPRRVEGGRVYGTAGTSNVERILTLHRITGVSEA</sequence>
<dbReference type="GO" id="GO:0004386">
    <property type="term" value="F:helicase activity"/>
    <property type="evidence" value="ECO:0007669"/>
    <property type="project" value="UniProtKB-KW"/>
</dbReference>
<organism evidence="2 3">
    <name type="scientific">Arsenicicoccus bolidensis</name>
    <dbReference type="NCBI Taxonomy" id="229480"/>
    <lineage>
        <taxon>Bacteria</taxon>
        <taxon>Bacillati</taxon>
        <taxon>Actinomycetota</taxon>
        <taxon>Actinomycetes</taxon>
        <taxon>Micrococcales</taxon>
        <taxon>Intrasporangiaceae</taxon>
        <taxon>Arsenicicoccus</taxon>
    </lineage>
</organism>
<keyword evidence="2" id="KW-0067">ATP-binding</keyword>
<name>A0ABS9Q746_9MICO</name>
<evidence type="ECO:0000313" key="2">
    <source>
        <dbReference type="EMBL" id="MCG7323685.1"/>
    </source>
</evidence>
<comment type="caution">
    <text evidence="2">The sequence shown here is derived from an EMBL/GenBank/DDBJ whole genome shotgun (WGS) entry which is preliminary data.</text>
</comment>
<dbReference type="Proteomes" id="UP001521931">
    <property type="component" value="Unassembled WGS sequence"/>
</dbReference>
<protein>
    <submittedName>
        <fullName evidence="2">Helicase-associated domain-containing protein</fullName>
    </submittedName>
</protein>
<keyword evidence="2" id="KW-0347">Helicase</keyword>
<reference evidence="2 3" key="1">
    <citation type="submission" date="2022-02" db="EMBL/GenBank/DDBJ databases">
        <title>Uncovering new skin microbiome diversity through culturing and metagenomics.</title>
        <authorList>
            <person name="Conlan S."/>
            <person name="Deming C."/>
            <person name="Nisc Comparative Sequencing Program N."/>
            <person name="Segre J.A."/>
        </authorList>
    </citation>
    <scope>NUCLEOTIDE SEQUENCE [LARGE SCALE GENOMIC DNA]</scope>
    <source>
        <strain evidence="2 3">ACRQZ</strain>
    </source>
</reference>
<dbReference type="Pfam" id="PF13625">
    <property type="entry name" value="Helicase_C_3"/>
    <property type="match status" value="1"/>
</dbReference>
<dbReference type="RefSeq" id="WP_239266530.1">
    <property type="nucleotide sequence ID" value="NZ_JAKRCV010000096.1"/>
</dbReference>
<feature type="domain" description="Helicase XPB/Ssl2 N-terminal" evidence="1">
    <location>
        <begin position="481"/>
        <end position="602"/>
    </location>
</feature>
<keyword evidence="2" id="KW-0378">Hydrolase</keyword>
<keyword evidence="3" id="KW-1185">Reference proteome</keyword>
<dbReference type="EMBL" id="JAKRCV010000096">
    <property type="protein sequence ID" value="MCG7323685.1"/>
    <property type="molecule type" value="Genomic_DNA"/>
</dbReference>
<dbReference type="InterPro" id="IPR032830">
    <property type="entry name" value="XPB/Ssl2_N"/>
</dbReference>
<gene>
    <name evidence="2" type="ORF">MHL29_17575</name>
</gene>